<protein>
    <submittedName>
        <fullName evidence="1">Uncharacterized protein</fullName>
    </submittedName>
</protein>
<gene>
    <name evidence="1" type="ORF">LCGC14_0735360</name>
</gene>
<organism evidence="1">
    <name type="scientific">marine sediment metagenome</name>
    <dbReference type="NCBI Taxonomy" id="412755"/>
    <lineage>
        <taxon>unclassified sequences</taxon>
        <taxon>metagenomes</taxon>
        <taxon>ecological metagenomes</taxon>
    </lineage>
</organism>
<reference evidence="1" key="1">
    <citation type="journal article" date="2015" name="Nature">
        <title>Complex archaea that bridge the gap between prokaryotes and eukaryotes.</title>
        <authorList>
            <person name="Spang A."/>
            <person name="Saw J.H."/>
            <person name="Jorgensen S.L."/>
            <person name="Zaremba-Niedzwiedzka K."/>
            <person name="Martijn J."/>
            <person name="Lind A.E."/>
            <person name="van Eijk R."/>
            <person name="Schleper C."/>
            <person name="Guy L."/>
            <person name="Ettema T.J."/>
        </authorList>
    </citation>
    <scope>NUCLEOTIDE SEQUENCE</scope>
</reference>
<proteinExistence type="predicted"/>
<evidence type="ECO:0000313" key="1">
    <source>
        <dbReference type="EMBL" id="KKN40256.1"/>
    </source>
</evidence>
<dbReference type="EMBL" id="LAZR01001715">
    <property type="protein sequence ID" value="KKN40256.1"/>
    <property type="molecule type" value="Genomic_DNA"/>
</dbReference>
<comment type="caution">
    <text evidence="1">The sequence shown here is derived from an EMBL/GenBank/DDBJ whole genome shotgun (WGS) entry which is preliminary data.</text>
</comment>
<sequence>MWPCKKKEESNQIADRVVHDAMSLGIAIDDPPIEPPEYICDKCYGTFQEKGITMVPIVALCFTPGTTAKFSVLVEDEYYCTACAPGSEFILKLADKDGDLETRGFIISEGWLQDRDIETRKNRYVMDEELYMRMHCDFCGLPVEVKGDNCGDCTKREKKDK</sequence>
<name>A0A0F9STE5_9ZZZZ</name>
<dbReference type="AlphaFoldDB" id="A0A0F9STE5"/>
<accession>A0A0F9STE5</accession>